<dbReference type="Proteomes" id="UP001058074">
    <property type="component" value="Unassembled WGS sequence"/>
</dbReference>
<proteinExistence type="predicted"/>
<accession>A0ACB5R8J0</accession>
<evidence type="ECO:0000313" key="2">
    <source>
        <dbReference type="Proteomes" id="UP001058074"/>
    </source>
</evidence>
<organism evidence="1 2">
    <name type="scientific">Inconstantimicrobium mannanitabidum</name>
    <dbReference type="NCBI Taxonomy" id="1604901"/>
    <lineage>
        <taxon>Bacteria</taxon>
        <taxon>Bacillati</taxon>
        <taxon>Bacillota</taxon>
        <taxon>Clostridia</taxon>
        <taxon>Eubacteriales</taxon>
        <taxon>Clostridiaceae</taxon>
        <taxon>Inconstantimicrobium</taxon>
    </lineage>
</organism>
<evidence type="ECO:0000313" key="1">
    <source>
        <dbReference type="EMBL" id="GKX65425.1"/>
    </source>
</evidence>
<dbReference type="EMBL" id="BROD01000001">
    <property type="protein sequence ID" value="GKX65425.1"/>
    <property type="molecule type" value="Genomic_DNA"/>
</dbReference>
<sequence length="371" mass="43089">MALEEYRNRIDEIDKKIAQLFQERMDTVTKVGQYKKENNIPILNRKREEEVLEKNAKRLREDLQEEGREFFENLMAVSRAYQQKIIFNEGKSSKNTMVSVGYPGVKGSFGYQAMVEYFKLDEGSKNYTEFEDIFIGMKKEEIEYGILPIENSSTGAINKVYDLLRKYGFSIVGEQCIKIDQNILGIPGTTLLDIKEVYSHPQGFEQSSRFVSGYSDWRLIPYHNTAMSAKYVMELNDKSKAAIASREAAKIYGLQIIKEGINDNRNNTTRFIVIGKSLEVQEESDKISVVFTLKHEAGNLYNSLRFFAENFINLLKIESRPMEESNWEYFFYIDFEGNLRSEAVKNALKKLEEDSSYFRILGCYKKMSMEI</sequence>
<gene>
    <name evidence="1" type="primary">pheA</name>
    <name evidence="1" type="ORF">rsdtw13_06830</name>
</gene>
<reference evidence="1" key="1">
    <citation type="journal article" date="2025" name="Int. J. Syst. Evol. Microbiol.">
        <title>Inconstantimicrobium mannanitabidum sp. nov., a novel member of the family Clostridiaceae isolated from anoxic soil under the treatment of reductive soil disinfestation.</title>
        <authorList>
            <person name="Ueki A."/>
            <person name="Tonouchi A."/>
            <person name="Honma S."/>
            <person name="Kaku N."/>
            <person name="Ueki K."/>
        </authorList>
    </citation>
    <scope>NUCLEOTIDE SEQUENCE</scope>
    <source>
        <strain evidence="1">TW13</strain>
    </source>
</reference>
<name>A0ACB5R8J0_9CLOT</name>
<comment type="caution">
    <text evidence="1">The sequence shown here is derived from an EMBL/GenBank/DDBJ whole genome shotgun (WGS) entry which is preliminary data.</text>
</comment>
<protein>
    <submittedName>
        <fullName evidence="1">Chorismate mutase</fullName>
    </submittedName>
</protein>
<keyword evidence="2" id="KW-1185">Reference proteome</keyword>